<proteinExistence type="inferred from homology"/>
<dbReference type="Pfam" id="PF00276">
    <property type="entry name" value="Ribosomal_L23"/>
    <property type="match status" value="1"/>
</dbReference>
<dbReference type="InterPro" id="IPR012678">
    <property type="entry name" value="Ribosomal_uL23/eL15/eS24_sf"/>
</dbReference>
<dbReference type="PANTHER" id="PTHR11620">
    <property type="entry name" value="60S RIBOSOMAL PROTEIN L23A"/>
    <property type="match status" value="1"/>
</dbReference>
<keyword evidence="4" id="KW-0699">rRNA-binding</keyword>
<sequence length="100" mass="11573">MQKNNQHHLLDLLYQPILTDKTTRLLEENQYSFTVKQGASKTDIKNAIEQAFNVKVIQVNTLKQTVKKRTVGKFTGRKTLYKKAIVKLDPKDKIILFPES</sequence>
<keyword evidence="4" id="KW-0694">RNA-binding</keyword>
<reference evidence="5" key="2">
    <citation type="submission" date="2016-10" db="EMBL/GenBank/DDBJ databases">
        <authorList>
            <person name="de Groot N.N."/>
        </authorList>
    </citation>
    <scope>NUCLEOTIDE SEQUENCE</scope>
</reference>
<dbReference type="InterPro" id="IPR013025">
    <property type="entry name" value="Ribosomal_uL23-like"/>
</dbReference>
<dbReference type="GO" id="GO:0003735">
    <property type="term" value="F:structural constituent of ribosome"/>
    <property type="evidence" value="ECO:0007669"/>
    <property type="project" value="InterPro"/>
</dbReference>
<dbReference type="RefSeq" id="YP_009314359.1">
    <property type="nucleotide sequence ID" value="NC_031661.1"/>
</dbReference>
<comment type="similarity">
    <text evidence="1 4">Belongs to the universal ribosomal protein uL23 family.</text>
</comment>
<evidence type="ECO:0000256" key="3">
    <source>
        <dbReference type="ARBA" id="ARBA00023274"/>
    </source>
</evidence>
<dbReference type="EMBL" id="LT622869">
    <property type="protein sequence ID" value="SCW22613.1"/>
    <property type="molecule type" value="Genomic_DNA"/>
</dbReference>
<accession>A0A1G4NV73</accession>
<name>A0A1G4NV73_9FLOR</name>
<comment type="subcellular location">
    <subcellularLocation>
        <location evidence="4">Plastid</location>
        <location evidence="4">Chloroplast</location>
    </subcellularLocation>
</comment>
<dbReference type="GeneID" id="29999355"/>
<evidence type="ECO:0000256" key="2">
    <source>
        <dbReference type="ARBA" id="ARBA00022980"/>
    </source>
</evidence>
<organism evidence="5">
    <name type="scientific">Liagora harveyana</name>
    <dbReference type="NCBI Taxonomy" id="406718"/>
    <lineage>
        <taxon>Eukaryota</taxon>
        <taxon>Rhodophyta</taxon>
        <taxon>Florideophyceae</taxon>
        <taxon>Nemaliophycidae</taxon>
        <taxon>Nemaliales</taxon>
        <taxon>Liagoraceae</taxon>
        <taxon>Liagora</taxon>
    </lineage>
</organism>
<comment type="function">
    <text evidence="4">Binds to 23S rRNA.</text>
</comment>
<dbReference type="NCBIfam" id="NF004363">
    <property type="entry name" value="PRK05738.2-4"/>
    <property type="match status" value="1"/>
</dbReference>
<evidence type="ECO:0000256" key="4">
    <source>
        <dbReference type="HAMAP-Rule" id="MF_01369"/>
    </source>
</evidence>
<dbReference type="HAMAP" id="MF_01369_B">
    <property type="entry name" value="Ribosomal_uL23_B"/>
    <property type="match status" value="1"/>
</dbReference>
<evidence type="ECO:0000313" key="5">
    <source>
        <dbReference type="EMBL" id="SCW22613.1"/>
    </source>
</evidence>
<keyword evidence="5" id="KW-0934">Plastid</keyword>
<dbReference type="GO" id="GO:0019843">
    <property type="term" value="F:rRNA binding"/>
    <property type="evidence" value="ECO:0007669"/>
    <property type="project" value="UniProtKB-UniRule"/>
</dbReference>
<dbReference type="GO" id="GO:0009507">
    <property type="term" value="C:chloroplast"/>
    <property type="evidence" value="ECO:0007669"/>
    <property type="project" value="UniProtKB-SubCell"/>
</dbReference>
<dbReference type="GO" id="GO:0005840">
    <property type="term" value="C:ribosome"/>
    <property type="evidence" value="ECO:0007669"/>
    <property type="project" value="UniProtKB-KW"/>
</dbReference>
<protein>
    <recommendedName>
        <fullName evidence="4">Large ribosomal subunit protein uL23c</fullName>
    </recommendedName>
</protein>
<dbReference type="NCBIfam" id="NF004368">
    <property type="entry name" value="PRK05738.3-4"/>
    <property type="match status" value="1"/>
</dbReference>
<dbReference type="Gene3D" id="3.30.70.330">
    <property type="match status" value="1"/>
</dbReference>
<keyword evidence="3 4" id="KW-0687">Ribonucleoprotein</keyword>
<dbReference type="GO" id="GO:0006412">
    <property type="term" value="P:translation"/>
    <property type="evidence" value="ECO:0007669"/>
    <property type="project" value="UniProtKB-UniRule"/>
</dbReference>
<dbReference type="AlphaFoldDB" id="A0A1G4NV73"/>
<dbReference type="SUPFAM" id="SSF54189">
    <property type="entry name" value="Ribosomal proteins S24e, L23 and L15e"/>
    <property type="match status" value="1"/>
</dbReference>
<dbReference type="GO" id="GO:1990904">
    <property type="term" value="C:ribonucleoprotein complex"/>
    <property type="evidence" value="ECO:0007669"/>
    <property type="project" value="UniProtKB-KW"/>
</dbReference>
<geneLocation type="chloroplast" evidence="5"/>
<keyword evidence="2 4" id="KW-0689">Ribosomal protein</keyword>
<comment type="subunit">
    <text evidence="4">Part of the 50S ribosomal subunit.</text>
</comment>
<keyword evidence="5" id="KW-0150">Chloroplast</keyword>
<gene>
    <name evidence="4 5" type="primary">rpl23</name>
    <name evidence="5" type="ORF">J0237_164</name>
</gene>
<dbReference type="InterPro" id="IPR012677">
    <property type="entry name" value="Nucleotide-bd_a/b_plait_sf"/>
</dbReference>
<reference evidence="5" key="1">
    <citation type="submission" date="2016-10" db="EMBL/GenBank/DDBJ databases">
        <title>Chloroplast genomes as a tool to resolve red algal phylogenies: a case study in the Nemaliales.</title>
        <authorList>
            <person name="Costa J.F."/>
            <person name="Lin S.M."/>
            <person name="Macaya E.C."/>
            <person name="Fernandez-Garcia C."/>
            <person name="Verbruggen H."/>
        </authorList>
    </citation>
    <scope>NUCLEOTIDE SEQUENCE</scope>
</reference>
<evidence type="ECO:0000256" key="1">
    <source>
        <dbReference type="ARBA" id="ARBA00006700"/>
    </source>
</evidence>